<keyword evidence="1" id="KW-0808">Transferase</keyword>
<dbReference type="InterPro" id="IPR000891">
    <property type="entry name" value="PYR_CT"/>
</dbReference>
<dbReference type="PANTHER" id="PTHR42880">
    <property type="entry name" value="HOMOCITRATE SYNTHASE"/>
    <property type="match status" value="1"/>
</dbReference>
<dbReference type="Proteomes" id="UP000070366">
    <property type="component" value="Unassembled WGS sequence"/>
</dbReference>
<evidence type="ECO:0000259" key="2">
    <source>
        <dbReference type="PROSITE" id="PS50991"/>
    </source>
</evidence>
<dbReference type="CDD" id="cd07947">
    <property type="entry name" value="DRE_TIM_Re_CS"/>
    <property type="match status" value="1"/>
</dbReference>
<evidence type="ECO:0000313" key="4">
    <source>
        <dbReference type="Proteomes" id="UP000070366"/>
    </source>
</evidence>
<accession>A0A136Q6S9</accession>
<name>A0A136Q6S9_9FIRM</name>
<protein>
    <submittedName>
        <fullName evidence="3">HMGL-like protein</fullName>
    </submittedName>
</protein>
<dbReference type="EMBL" id="LSZW01000046">
    <property type="protein sequence ID" value="KXK66385.1"/>
    <property type="molecule type" value="Genomic_DNA"/>
</dbReference>
<evidence type="ECO:0000313" key="3">
    <source>
        <dbReference type="EMBL" id="KXK66385.1"/>
    </source>
</evidence>
<sequence>MAANGMEETMPSENNRYSRSNLLQENDYNYTLQDVEEANLFEDMFDYDQVPKITFNHRTVPMHFPDEIWITDTTFRDGQQARIPFSVKEVVDLYKLLHKLSGPKGVIRQSEFFVYTEKDRKALEECMALGYEFPEITTWIRANKKDFALAKDMGIRETGILVSCSDYHIFNKMGMTRGQALDKYLGVVKDALDMGIVPRCHFEDITRADFYGFVVPFARELMKLREESGIPIKIRMCDTLGYGVTYPGASLPRSVQGIVYGLRFYANVPSTLLEWHGHNDFYKVVCNAATAWLYGASSVNCSMLGIGERTGNCPVEAMAIEYVQLKGTQDGMDLRAITEIADYFEKELKYDINPRTPFVGRNFNSTRAGIHADGLLKDEQIYNIFNTDKILGRPVTVVIGEHSGLAGIAHWVNAHFKLDGVQKIDKKSGLVRKIKDEVDRQYAEGRTTSFGDNELEMIIRDADYMKYAALCAHMADIGEAGKADG</sequence>
<dbReference type="PATRIC" id="fig|626937.4.peg.776"/>
<organism evidence="3 4">
    <name type="scientific">Christensenella minuta</name>
    <dbReference type="NCBI Taxonomy" id="626937"/>
    <lineage>
        <taxon>Bacteria</taxon>
        <taxon>Bacillati</taxon>
        <taxon>Bacillota</taxon>
        <taxon>Clostridia</taxon>
        <taxon>Christensenellales</taxon>
        <taxon>Christensenellaceae</taxon>
        <taxon>Christensenella</taxon>
    </lineage>
</organism>
<dbReference type="STRING" id="626937.HMPREF3293_00791"/>
<dbReference type="PANTHER" id="PTHR42880:SF1">
    <property type="entry name" value="ISOPROPYLMALATE_HOMOCITRATE_CITRAMALATE SYNTHASE FAMILY PROTEIN"/>
    <property type="match status" value="1"/>
</dbReference>
<evidence type="ECO:0000256" key="1">
    <source>
        <dbReference type="ARBA" id="ARBA00022679"/>
    </source>
</evidence>
<dbReference type="Gene3D" id="3.20.20.70">
    <property type="entry name" value="Aldolase class I"/>
    <property type="match status" value="1"/>
</dbReference>
<reference evidence="3 4" key="1">
    <citation type="submission" date="2016-02" db="EMBL/GenBank/DDBJ databases">
        <authorList>
            <person name="Wen L."/>
            <person name="He K."/>
            <person name="Yang H."/>
        </authorList>
    </citation>
    <scope>NUCLEOTIDE SEQUENCE [LARGE SCALE GENOMIC DNA]</scope>
    <source>
        <strain evidence="3 4">DSM 22607</strain>
    </source>
</reference>
<dbReference type="GO" id="GO:0016740">
    <property type="term" value="F:transferase activity"/>
    <property type="evidence" value="ECO:0007669"/>
    <property type="project" value="UniProtKB-KW"/>
</dbReference>
<feature type="domain" description="Pyruvate carboxyltransferase" evidence="2">
    <location>
        <begin position="68"/>
        <end position="338"/>
    </location>
</feature>
<proteinExistence type="predicted"/>
<dbReference type="SUPFAM" id="SSF51569">
    <property type="entry name" value="Aldolase"/>
    <property type="match status" value="1"/>
</dbReference>
<dbReference type="AlphaFoldDB" id="A0A136Q6S9"/>
<gene>
    <name evidence="3" type="ORF">HMPREF3293_00791</name>
</gene>
<dbReference type="InterPro" id="IPR013785">
    <property type="entry name" value="Aldolase_TIM"/>
</dbReference>
<dbReference type="PROSITE" id="PS50991">
    <property type="entry name" value="PYR_CT"/>
    <property type="match status" value="1"/>
</dbReference>
<dbReference type="Pfam" id="PF00682">
    <property type="entry name" value="HMGL-like"/>
    <property type="match status" value="1"/>
</dbReference>
<keyword evidence="4" id="KW-1185">Reference proteome</keyword>
<comment type="caution">
    <text evidence="3">The sequence shown here is derived from an EMBL/GenBank/DDBJ whole genome shotgun (WGS) entry which is preliminary data.</text>
</comment>